<dbReference type="InterPro" id="IPR001647">
    <property type="entry name" value="HTH_TetR"/>
</dbReference>
<dbReference type="PANTHER" id="PTHR30055">
    <property type="entry name" value="HTH-TYPE TRANSCRIPTIONAL REGULATOR RUTR"/>
    <property type="match status" value="1"/>
</dbReference>
<feature type="DNA-binding region" description="H-T-H motif" evidence="2">
    <location>
        <begin position="46"/>
        <end position="65"/>
    </location>
</feature>
<dbReference type="Gene3D" id="1.10.357.10">
    <property type="entry name" value="Tetracycline Repressor, domain 2"/>
    <property type="match status" value="1"/>
</dbReference>
<organism evidence="3 4">
    <name type="scientific">Rhodococcus erythropolis</name>
    <name type="common">Arthrobacter picolinophilus</name>
    <dbReference type="NCBI Taxonomy" id="1833"/>
    <lineage>
        <taxon>Bacteria</taxon>
        <taxon>Bacillati</taxon>
        <taxon>Actinomycetota</taxon>
        <taxon>Actinomycetes</taxon>
        <taxon>Mycobacteriales</taxon>
        <taxon>Nocardiaceae</taxon>
        <taxon>Rhodococcus</taxon>
        <taxon>Rhodococcus erythropolis group</taxon>
    </lineage>
</organism>
<evidence type="ECO:0000313" key="4">
    <source>
        <dbReference type="Proteomes" id="UP000325576"/>
    </source>
</evidence>
<dbReference type="GO" id="GO:0003700">
    <property type="term" value="F:DNA-binding transcription factor activity"/>
    <property type="evidence" value="ECO:0007669"/>
    <property type="project" value="TreeGrafter"/>
</dbReference>
<dbReference type="GO" id="GO:0000976">
    <property type="term" value="F:transcription cis-regulatory region binding"/>
    <property type="evidence" value="ECO:0007669"/>
    <property type="project" value="TreeGrafter"/>
</dbReference>
<dbReference type="InterPro" id="IPR009057">
    <property type="entry name" value="Homeodomain-like_sf"/>
</dbReference>
<evidence type="ECO:0000313" key="3">
    <source>
        <dbReference type="EMBL" id="KAB2584104.1"/>
    </source>
</evidence>
<dbReference type="PANTHER" id="PTHR30055:SF242">
    <property type="entry name" value="HTH-TYPE TRANSCRIPTIONAL REPRESSOR KSTR"/>
    <property type="match status" value="1"/>
</dbReference>
<keyword evidence="1 2" id="KW-0238">DNA-binding</keyword>
<dbReference type="InterPro" id="IPR050109">
    <property type="entry name" value="HTH-type_TetR-like_transc_reg"/>
</dbReference>
<dbReference type="SUPFAM" id="SSF46689">
    <property type="entry name" value="Homeodomain-like"/>
    <property type="match status" value="1"/>
</dbReference>
<evidence type="ECO:0000256" key="1">
    <source>
        <dbReference type="ARBA" id="ARBA00023125"/>
    </source>
</evidence>
<gene>
    <name evidence="3" type="ORF">BS297_17260</name>
</gene>
<accession>A0A0C3A767</accession>
<dbReference type="AlphaFoldDB" id="A0A0C3A767"/>
<dbReference type="PROSITE" id="PS50977">
    <property type="entry name" value="HTH_TETR_2"/>
    <property type="match status" value="1"/>
</dbReference>
<comment type="caution">
    <text evidence="3">The sequence shown here is derived from an EMBL/GenBank/DDBJ whole genome shotgun (WGS) entry which is preliminary data.</text>
</comment>
<sequence length="204" mass="23021">MTRVTVRSDEFPLDTDLMSVGQLERRRRLTTAVVEMLAEMPSDRIQMKEVSERSGVALGTLYRYFPTKQQLLAAAMTAWSGLESARRPEEPRTGGEESNAYERVLALHRREMKAFERRPHFARLEIELHSSSDQFVIESLDQRAAAHRRMLFELMDGIPAETARVAAVAMGGTMLTALALWTSGRIGFAEAQRNVEDVIGLVLR</sequence>
<dbReference type="Proteomes" id="UP000325576">
    <property type="component" value="Unassembled WGS sequence"/>
</dbReference>
<dbReference type="Pfam" id="PF00440">
    <property type="entry name" value="TetR_N"/>
    <property type="match status" value="1"/>
</dbReference>
<proteinExistence type="predicted"/>
<dbReference type="KEGG" id="reb:XU06_22390"/>
<evidence type="ECO:0000256" key="2">
    <source>
        <dbReference type="PROSITE-ProRule" id="PRU00335"/>
    </source>
</evidence>
<reference evidence="3 4" key="1">
    <citation type="journal article" date="2017" name="Poromechanics V (2013)">
        <title>Genomic Characterization of the Arsenic-Tolerant Actinobacterium, &lt;i&gt;Rhodococcus erythropolis&lt;/i&gt; S43.</title>
        <authorList>
            <person name="Retamal-Morales G."/>
            <person name="Mehnert M."/>
            <person name="Schwabe R."/>
            <person name="Tischler D."/>
            <person name="Schloemann M."/>
            <person name="Levican G.J."/>
        </authorList>
    </citation>
    <scope>NUCLEOTIDE SEQUENCE [LARGE SCALE GENOMIC DNA]</scope>
    <source>
        <strain evidence="3 4">S43</strain>
    </source>
</reference>
<name>A0A0C3A767_RHOER</name>
<dbReference type="RefSeq" id="WP_024487276.1">
    <property type="nucleotide sequence ID" value="NZ_CP011295.1"/>
</dbReference>
<protein>
    <submittedName>
        <fullName evidence="3">TetR family transcriptional regulator</fullName>
    </submittedName>
</protein>
<dbReference type="EMBL" id="MRBO01000472">
    <property type="protein sequence ID" value="KAB2584104.1"/>
    <property type="molecule type" value="Genomic_DNA"/>
</dbReference>